<feature type="binding site" evidence="24">
    <location>
        <position position="183"/>
    </location>
    <ligand>
        <name>Ca(2+)</name>
        <dbReference type="ChEBI" id="CHEBI:29108"/>
        <label>3</label>
    </ligand>
</feature>
<dbReference type="GO" id="GO:0008270">
    <property type="term" value="F:zinc ion binding"/>
    <property type="evidence" value="ECO:0007669"/>
    <property type="project" value="InterPro"/>
</dbReference>
<dbReference type="CDD" id="cd04278">
    <property type="entry name" value="ZnMc_MMP"/>
    <property type="match status" value="1"/>
</dbReference>
<feature type="signal peptide" evidence="31">
    <location>
        <begin position="1"/>
        <end position="26"/>
    </location>
</feature>
<evidence type="ECO:0000256" key="1">
    <source>
        <dbReference type="ARBA" id="ARBA00000178"/>
    </source>
</evidence>
<dbReference type="Pfam" id="PF13499">
    <property type="entry name" value="EF-hand_7"/>
    <property type="match status" value="1"/>
</dbReference>
<feature type="disulfide bond" evidence="27">
    <location>
        <begin position="360"/>
        <end position="387"/>
    </location>
</feature>
<evidence type="ECO:0000256" key="30">
    <source>
        <dbReference type="SAM" id="Phobius"/>
    </source>
</evidence>
<dbReference type="PROSITE" id="PS50222">
    <property type="entry name" value="EF_HAND_2"/>
    <property type="match status" value="3"/>
</dbReference>
<dbReference type="GO" id="GO:0005615">
    <property type="term" value="C:extracellular space"/>
    <property type="evidence" value="ECO:0007669"/>
    <property type="project" value="TreeGrafter"/>
</dbReference>
<dbReference type="Pfam" id="PF00413">
    <property type="entry name" value="Peptidase_M10"/>
    <property type="match status" value="2"/>
</dbReference>
<feature type="domain" description="Fibronectin type-II" evidence="33">
    <location>
        <begin position="283"/>
        <end position="331"/>
    </location>
</feature>
<evidence type="ECO:0000313" key="34">
    <source>
        <dbReference type="EMBL" id="KQK80909.1"/>
    </source>
</evidence>
<feature type="binding site" evidence="24">
    <location>
        <position position="623"/>
    </location>
    <ligand>
        <name>Ca(2+)</name>
        <dbReference type="ChEBI" id="CHEBI:29108"/>
        <label>5</label>
    </ligand>
</feature>
<evidence type="ECO:0000313" key="35">
    <source>
        <dbReference type="Proteomes" id="UP000051836"/>
    </source>
</evidence>
<evidence type="ECO:0000256" key="10">
    <source>
        <dbReference type="ARBA" id="ARBA00022723"/>
    </source>
</evidence>
<dbReference type="InterPro" id="IPR018487">
    <property type="entry name" value="Hemopexin-like_repeat"/>
</dbReference>
<feature type="binding site" description="in inhibited form" evidence="24">
    <location>
        <position position="99"/>
    </location>
    <ligand>
        <name>Zn(2+)</name>
        <dbReference type="ChEBI" id="CHEBI:29105"/>
        <label>2</label>
        <note>catalytic</note>
    </ligand>
</feature>
<dbReference type="PROSITE" id="PS00018">
    <property type="entry name" value="EF_HAND_1"/>
    <property type="match status" value="2"/>
</dbReference>
<keyword evidence="9" id="KW-0645">Protease</keyword>
<dbReference type="SUPFAM" id="SSF47090">
    <property type="entry name" value="PGBD-like"/>
    <property type="match status" value="1"/>
</dbReference>
<evidence type="ECO:0000256" key="4">
    <source>
        <dbReference type="ARBA" id="ARBA00010370"/>
    </source>
</evidence>
<feature type="binding site" evidence="24">
    <location>
        <position position="175"/>
    </location>
    <ligand>
        <name>Zn(2+)</name>
        <dbReference type="ChEBI" id="CHEBI:29105"/>
        <label>1</label>
    </ligand>
</feature>
<evidence type="ECO:0000256" key="22">
    <source>
        <dbReference type="ARBA" id="ARBA00030021"/>
    </source>
</evidence>
<dbReference type="FunFam" id="3.40.390.10:FF:000010">
    <property type="entry name" value="72 kDa type IV collagenase"/>
    <property type="match status" value="1"/>
</dbReference>
<evidence type="ECO:0000256" key="5">
    <source>
        <dbReference type="ARBA" id="ARBA00012372"/>
    </source>
</evidence>
<protein>
    <recommendedName>
        <fullName evidence="6">72 kDa type IV collagenase</fullName>
        <ecNumber evidence="5">3.4.24.24</ecNumber>
    </recommendedName>
    <alternativeName>
        <fullName evidence="21">72 kDa gelatinase</fullName>
    </alternativeName>
    <alternativeName>
        <fullName evidence="22">Matrix metalloproteinase-2</fullName>
    </alternativeName>
</protein>
<dbReference type="PROSITE" id="PS00546">
    <property type="entry name" value="CYSTEINE_SWITCH"/>
    <property type="match status" value="1"/>
</dbReference>
<feature type="disulfide bond" evidence="27">
    <location>
        <begin position="244"/>
        <end position="271"/>
    </location>
</feature>
<gene>
    <name evidence="34" type="ORF">AAES_91245</name>
</gene>
<keyword evidence="16" id="KW-0482">Metalloprotease</keyword>
<dbReference type="Pfam" id="PF13202">
    <property type="entry name" value="EF-hand_5"/>
    <property type="match status" value="1"/>
</dbReference>
<feature type="binding site" evidence="24">
    <location>
        <position position="203"/>
    </location>
    <ligand>
        <name>Zn(2+)</name>
        <dbReference type="ChEBI" id="CHEBI:29105"/>
        <label>1</label>
    </ligand>
</feature>
<evidence type="ECO:0000256" key="27">
    <source>
        <dbReference type="PROSITE-ProRule" id="PRU00479"/>
    </source>
</evidence>
<evidence type="ECO:0000256" key="17">
    <source>
        <dbReference type="ARBA" id="ARBA00023105"/>
    </source>
</evidence>
<evidence type="ECO:0000256" key="18">
    <source>
        <dbReference type="ARBA" id="ARBA00023145"/>
    </source>
</evidence>
<dbReference type="GO" id="GO:0030574">
    <property type="term" value="P:collagen catabolic process"/>
    <property type="evidence" value="ECO:0007669"/>
    <property type="project" value="UniProtKB-KW"/>
</dbReference>
<evidence type="ECO:0000256" key="3">
    <source>
        <dbReference type="ARBA" id="ARBA00005074"/>
    </source>
</evidence>
<dbReference type="Gene3D" id="3.40.390.10">
    <property type="entry name" value="Collagenase (Catalytic Domain)"/>
    <property type="match status" value="2"/>
</dbReference>
<dbReference type="GO" id="GO:0005509">
    <property type="term" value="F:calcium ion binding"/>
    <property type="evidence" value="ECO:0007669"/>
    <property type="project" value="InterPro"/>
</dbReference>
<comment type="pathway">
    <text evidence="20">Phospholipid metabolism.</text>
</comment>
<reference evidence="34 35" key="1">
    <citation type="submission" date="2015-10" db="EMBL/GenBank/DDBJ databases">
        <authorList>
            <person name="Gilbert D.G."/>
        </authorList>
    </citation>
    <scope>NUCLEOTIDE SEQUENCE [LARGE SCALE GENOMIC DNA]</scope>
    <source>
        <strain evidence="34">FVVF132</strain>
    </source>
</reference>
<dbReference type="InterPro" id="IPR036943">
    <property type="entry name" value="FN_type2_sf"/>
</dbReference>
<dbReference type="GO" id="GO:0048771">
    <property type="term" value="P:tissue remodeling"/>
    <property type="evidence" value="ECO:0007669"/>
    <property type="project" value="TreeGrafter"/>
</dbReference>
<keyword evidence="17" id="KW-0177">Collagen degradation</keyword>
<feature type="domain" description="Fibronectin type-II" evidence="33">
    <location>
        <begin position="341"/>
        <end position="389"/>
    </location>
</feature>
<evidence type="ECO:0000256" key="6">
    <source>
        <dbReference type="ARBA" id="ARBA00021167"/>
    </source>
</evidence>
<evidence type="ECO:0000256" key="7">
    <source>
        <dbReference type="ARBA" id="ARBA00022525"/>
    </source>
</evidence>
<evidence type="ECO:0000256" key="21">
    <source>
        <dbReference type="ARBA" id="ARBA00029967"/>
    </source>
</evidence>
<keyword evidence="30" id="KW-1133">Transmembrane helix</keyword>
<keyword evidence="15 24" id="KW-0106">Calcium</keyword>
<feature type="binding site" evidence="24">
    <location>
        <position position="201"/>
    </location>
    <ligand>
        <name>Ca(2+)</name>
        <dbReference type="ChEBI" id="CHEBI:29108"/>
        <label>2</label>
    </ligand>
</feature>
<feature type="repeat" description="Hemopexin" evidence="28">
    <location>
        <begin position="568"/>
        <end position="616"/>
    </location>
</feature>
<feature type="domain" description="Fibronectin type-II" evidence="33">
    <location>
        <begin position="225"/>
        <end position="273"/>
    </location>
</feature>
<dbReference type="EC" id="3.4.24.24" evidence="5"/>
<keyword evidence="11 31" id="KW-0732">Signal</keyword>
<feature type="binding site" evidence="24">
    <location>
        <position position="574"/>
    </location>
    <ligand>
        <name>Ca(2+)</name>
        <dbReference type="ChEBI" id="CHEBI:29108"/>
        <label>5</label>
    </ligand>
</feature>
<dbReference type="SUPFAM" id="SSF47473">
    <property type="entry name" value="EF-hand"/>
    <property type="match status" value="1"/>
</dbReference>
<feature type="binding site" evidence="24">
    <location>
        <position position="621"/>
    </location>
    <ligand>
        <name>Ca(2+)</name>
        <dbReference type="ChEBI" id="CHEBI:29108"/>
        <label>4</label>
    </ligand>
</feature>
<evidence type="ECO:0000256" key="26">
    <source>
        <dbReference type="PIRSR" id="PIRSR621190-5"/>
    </source>
</evidence>
<dbReference type="SMART" id="SM00059">
    <property type="entry name" value="FN2"/>
    <property type="match status" value="3"/>
</dbReference>
<evidence type="ECO:0000256" key="14">
    <source>
        <dbReference type="ARBA" id="ARBA00022833"/>
    </source>
</evidence>
<feature type="binding site" evidence="24">
    <location>
        <position position="205"/>
    </location>
    <ligand>
        <name>Ca(2+)</name>
        <dbReference type="ChEBI" id="CHEBI:29108"/>
        <label>3</label>
    </ligand>
</feature>
<dbReference type="InterPro" id="IPR021158">
    <property type="entry name" value="Pept_M10A_Zn_BS"/>
</dbReference>
<dbReference type="PANTHER" id="PTHR10201:SF29">
    <property type="entry name" value="72 KDA TYPE IV COLLAGENASE"/>
    <property type="match status" value="1"/>
</dbReference>
<feature type="binding site" evidence="24">
    <location>
        <position position="479"/>
    </location>
    <ligand>
        <name>Ca(2+)</name>
        <dbReference type="ChEBI" id="CHEBI:29108"/>
        <label>4</label>
    </ligand>
</feature>
<feature type="repeat" description="Hemopexin" evidence="28">
    <location>
        <begin position="520"/>
        <end position="566"/>
    </location>
</feature>
<dbReference type="GO" id="GO:0004222">
    <property type="term" value="F:metalloendopeptidase activity"/>
    <property type="evidence" value="ECO:0007669"/>
    <property type="project" value="UniProtKB-EC"/>
</dbReference>
<name>A0A0Q3ME34_AMAAE</name>
<feature type="binding site" evidence="24">
    <location>
        <position position="208"/>
    </location>
    <ligand>
        <name>Ca(2+)</name>
        <dbReference type="ChEBI" id="CHEBI:29108"/>
        <label>3</label>
    </ligand>
</feature>
<dbReference type="CDD" id="cd00094">
    <property type="entry name" value="HX"/>
    <property type="match status" value="1"/>
</dbReference>
<evidence type="ECO:0000259" key="32">
    <source>
        <dbReference type="PROSITE" id="PS50222"/>
    </source>
</evidence>
<dbReference type="InterPro" id="IPR036375">
    <property type="entry name" value="Hemopexin-like_dom_sf"/>
</dbReference>
<feature type="disulfide bond" evidence="27">
    <location>
        <begin position="230"/>
        <end position="256"/>
    </location>
</feature>
<proteinExistence type="inferred from homology"/>
<evidence type="ECO:0000256" key="12">
    <source>
        <dbReference type="ARBA" id="ARBA00022737"/>
    </source>
</evidence>
<dbReference type="InterPro" id="IPR002048">
    <property type="entry name" value="EF_hand_dom"/>
</dbReference>
<feature type="repeat" description="Hemopexin" evidence="28">
    <location>
        <begin position="475"/>
        <end position="519"/>
    </location>
</feature>
<dbReference type="InterPro" id="IPR018486">
    <property type="entry name" value="Hemopexin_CS"/>
</dbReference>
<dbReference type="OrthoDB" id="406838at2759"/>
<dbReference type="InterPro" id="IPR021190">
    <property type="entry name" value="Pept_M10A"/>
</dbReference>
<dbReference type="UniPathway" id="UPA00085"/>
<dbReference type="InterPro" id="IPR011992">
    <property type="entry name" value="EF-hand-dom_pair"/>
</dbReference>
<dbReference type="PRINTS" id="PR00138">
    <property type="entry name" value="MATRIXIN"/>
</dbReference>
<evidence type="ECO:0000256" key="16">
    <source>
        <dbReference type="ARBA" id="ARBA00023049"/>
    </source>
</evidence>
<evidence type="ECO:0000256" key="23">
    <source>
        <dbReference type="PIRSR" id="PIRSR621190-1"/>
    </source>
</evidence>
<evidence type="ECO:0000256" key="2">
    <source>
        <dbReference type="ARBA" id="ARBA00004498"/>
    </source>
</evidence>
<comment type="caution">
    <text evidence="34">The sequence shown here is derived from an EMBL/GenBank/DDBJ whole genome shotgun (WGS) entry which is preliminary data.</text>
</comment>
<feature type="active site" evidence="23">
    <location>
        <position position="228"/>
    </location>
</feature>
<keyword evidence="35" id="KW-1185">Reference proteome</keyword>
<feature type="binding site" evidence="24">
    <location>
        <position position="165"/>
    </location>
    <ligand>
        <name>Ca(2+)</name>
        <dbReference type="ChEBI" id="CHEBI:29108"/>
        <label>2</label>
    </ligand>
</feature>
<dbReference type="PANTHER" id="PTHR10201">
    <property type="entry name" value="MATRIX METALLOPROTEINASE"/>
    <property type="match status" value="1"/>
</dbReference>
<dbReference type="SMART" id="SM00054">
    <property type="entry name" value="EFh"/>
    <property type="match status" value="3"/>
</dbReference>
<dbReference type="SMART" id="SM00235">
    <property type="entry name" value="ZnMc"/>
    <property type="match status" value="1"/>
</dbReference>
<keyword evidence="10 24" id="KW-0479">Metal-binding</keyword>
<dbReference type="CDD" id="cd00062">
    <property type="entry name" value="FN2"/>
    <property type="match status" value="3"/>
</dbReference>
<dbReference type="SUPFAM" id="SSF57440">
    <property type="entry name" value="Kringle-like"/>
    <property type="match status" value="3"/>
</dbReference>
<dbReference type="InterPro" id="IPR018247">
    <property type="entry name" value="EF_Hand_1_Ca_BS"/>
</dbReference>
<comment type="catalytic activity">
    <reaction evidence="1">
        <text>Cleavage of gelatin type I and collagen types IV, V, VII, X. Cleaves the collagen-like sequence Pro-Gln-Gly-|-Ile-Ala-Gly-Gln.</text>
        <dbReference type="EC" id="3.4.24.24"/>
    </reaction>
</comment>
<organism evidence="34 35">
    <name type="scientific">Amazona aestiva</name>
    <name type="common">Blue-fronted Amazon parrot</name>
    <dbReference type="NCBI Taxonomy" id="12930"/>
    <lineage>
        <taxon>Eukaryota</taxon>
        <taxon>Metazoa</taxon>
        <taxon>Chordata</taxon>
        <taxon>Craniata</taxon>
        <taxon>Vertebrata</taxon>
        <taxon>Euteleostomi</taxon>
        <taxon>Archelosauria</taxon>
        <taxon>Archosauria</taxon>
        <taxon>Dinosauria</taxon>
        <taxon>Saurischia</taxon>
        <taxon>Theropoda</taxon>
        <taxon>Coelurosauria</taxon>
        <taxon>Aves</taxon>
        <taxon>Neognathae</taxon>
        <taxon>Neoaves</taxon>
        <taxon>Telluraves</taxon>
        <taxon>Australaves</taxon>
        <taxon>Psittaciformes</taxon>
        <taxon>Psittacidae</taxon>
        <taxon>Amazona</taxon>
    </lineage>
</organism>
<evidence type="ECO:0000256" key="9">
    <source>
        <dbReference type="ARBA" id="ARBA00022670"/>
    </source>
</evidence>
<dbReference type="GO" id="GO:0030198">
    <property type="term" value="P:extracellular matrix organization"/>
    <property type="evidence" value="ECO:0007669"/>
    <property type="project" value="TreeGrafter"/>
</dbReference>
<evidence type="ECO:0000256" key="20">
    <source>
        <dbReference type="ARBA" id="ARBA00025707"/>
    </source>
</evidence>
<keyword evidence="12" id="KW-0677">Repeat</keyword>
<feature type="binding site" evidence="24">
    <location>
        <position position="131"/>
    </location>
    <ligand>
        <name>Ca(2+)</name>
        <dbReference type="ChEBI" id="CHEBI:29108"/>
        <label>1</label>
    </ligand>
</feature>
<dbReference type="Proteomes" id="UP000051836">
    <property type="component" value="Unassembled WGS sequence"/>
</dbReference>
<accession>A0A0Q3ME34</accession>
<keyword evidence="8" id="KW-0272">Extracellular matrix</keyword>
<dbReference type="PROSITE" id="PS00023">
    <property type="entry name" value="FN2_1"/>
    <property type="match status" value="1"/>
</dbReference>
<dbReference type="GO" id="GO:0006508">
    <property type="term" value="P:proteolysis"/>
    <property type="evidence" value="ECO:0007669"/>
    <property type="project" value="UniProtKB-KW"/>
</dbReference>
<dbReference type="Pfam" id="PF00045">
    <property type="entry name" value="Hemopexin"/>
    <property type="match status" value="3"/>
</dbReference>
<comment type="similarity">
    <text evidence="4">Belongs to the peptidase M10A family.</text>
</comment>
<dbReference type="FunFam" id="2.10.10.10:FF:000002">
    <property type="entry name" value="72 kDa type IV collagenase"/>
    <property type="match status" value="1"/>
</dbReference>
<feature type="domain" description="EF-hand" evidence="32">
    <location>
        <begin position="1183"/>
        <end position="1218"/>
    </location>
</feature>
<evidence type="ECO:0000256" key="19">
    <source>
        <dbReference type="ARBA" id="ARBA00023157"/>
    </source>
</evidence>
<feature type="chain" id="PRO_5006205740" description="72 kDa type IV collagenase" evidence="31">
    <location>
        <begin position="27"/>
        <end position="1359"/>
    </location>
</feature>
<evidence type="ECO:0000256" key="11">
    <source>
        <dbReference type="ARBA" id="ARBA00022729"/>
    </source>
</evidence>
<dbReference type="GO" id="GO:0047184">
    <property type="term" value="F:1-acylglycerophosphocholine O-acyltransferase activity"/>
    <property type="evidence" value="ECO:0007669"/>
    <property type="project" value="UniProtKB-ARBA"/>
</dbReference>
<keyword evidence="7" id="KW-0964">Secreted</keyword>
<feature type="transmembrane region" description="Helical" evidence="30">
    <location>
        <begin position="677"/>
        <end position="701"/>
    </location>
</feature>
<dbReference type="EMBL" id="LMAW01002501">
    <property type="protein sequence ID" value="KQK80909.1"/>
    <property type="molecule type" value="Genomic_DNA"/>
</dbReference>
<dbReference type="PROSITE" id="PS51092">
    <property type="entry name" value="FN2_2"/>
    <property type="match status" value="3"/>
</dbReference>
<sequence>MKTRSVCGFVFNVLLIQVYLFNKTLAAPSPIIKFPGDSTPKTDKELAVQYLNKYYGCPKDNCNLFVLKDTLKKMQKFFGLPETGDLDQNTIETMKKPRCGNPDVANYNFFPRKPKWEKNHITYRIIGYTPDLDPETVDDAFARAFQVWSDVTPLRFNRINDGEADIMINFGRWEHGDGYPFDGKDGLLAHAFAPGPGIGGDSHFDDDELWTLGEGQVVRVKYGNADGEYCKFPFWFNGKEYNSCTDAGRNDGFLWCSTTKDFDTDGKYGFCPHESLFTMGGNGEGQPCKFPFKFQGQSYDQCTTEGRTDGYRWCGTTEDYDRDKKYGFCPETAMSTVGGNSEGAPCVFPFIFLGNKYESCTSAGRNDGKLWCASTSSYDDDRKWGFCPDQGYSLFLVAAHEFGHAMGLEHSEDPGALMAPIYTYTKNFRLSQDDIKGIQELYEVSTDVEPGPGPGPGPGPRPTLGPVTPELCKHDIVFDGVAQIRGETFFFKDRFMWRTVNPRGKPTGPLLVATFWPDLPEKIDAVYEAPQDEKAVFFSGNEYWVYSASNLDRGYPKKLTNLGLPPDVQRVDAAFNWGRNKKTYIFAGDRYWKYNEEKKKMELASPKFIADSWNGVPDNLDAVLGLGDSGYTYFFKDQYYLQMEDKSLKIVKIGKINSDCSYFTTTQSGSINIDMVYVPYTECSIIIIITVIIIPCNVPFWKEGGEKKKALHDSEFNNQGRCQFESTGSWRFTIISLEPPLSREIEEKFLSSCPVLQPVQLISSPQQTTFLPADFIKETRSAEAGWAWQGCHGTPAPPAAHAQSRGVATLGGSMAQRVLPLPRQHSFVPPTVLNPFIHPRPLRPTDKLRTVLQGTVLLPLRATCMTFIILLAWLFASVATFQHPRKGSVPLKGWRRRMIQTTLSCLTRTLFFVMGFRVKVKGKIATPQEAPIFVAAPHSSFFDAIISALTGMPSVVSRTENLSTPVFGTILSSLQPISVSRQDPDSRKNTVAEITKRALSGGQWPQILIFPEGTCTNRSCLITFKQGAFVPGVPVQPVLLRYPNRLDTVTWTWQGYSLKELCVMTLCQLFTKVEVEFLPVHIPTEEEKNDPIIFANRVRQTMATALNVPVTDHTFEDCRLMISAGQLTLPMEAGLVEFTKISKKLHLQWNRVREQLDTFAAIASASKGGRIGIEEFAKYLKLPISDVLRELFLLFDRNGDGTIDFREYVIGLSILCNPANTEETIRMAFKLFDQDEDGTIKEDEFACIIRAALGLPELDVSVLFKEIDADKTGKLSYDEFKHFALKHPEYAKLFTTYLELQRYQLDMLEEYNTESPEVKHSPVRKSTIPVSETTATARNKVCPEGNEEDNSTTSDKKED</sequence>
<feature type="compositionally biased region" description="Polar residues" evidence="29">
    <location>
        <begin position="1328"/>
        <end position="1337"/>
    </location>
</feature>
<comment type="subcellular location">
    <subcellularLocation>
        <location evidence="2">Secreted</location>
        <location evidence="2">Extracellular space</location>
        <location evidence="2">Extracellular matrix</location>
    </subcellularLocation>
</comment>
<feature type="binding site" evidence="24">
    <location>
        <position position="177"/>
    </location>
    <ligand>
        <name>Zn(2+)</name>
        <dbReference type="ChEBI" id="CHEBI:29105"/>
        <label>1</label>
    </ligand>
</feature>
<evidence type="ECO:0000256" key="29">
    <source>
        <dbReference type="SAM" id="MobiDB-lite"/>
    </source>
</evidence>
<feature type="short sequence motif" description="Cysteine switch" evidence="26">
    <location>
        <begin position="97"/>
        <end position="104"/>
    </location>
</feature>
<keyword evidence="13" id="KW-0378">Hydrolase</keyword>
<dbReference type="FunFam" id="2.110.10.10:FF:000004">
    <property type="entry name" value="72 kDa type IV collagenase"/>
    <property type="match status" value="1"/>
</dbReference>
<dbReference type="STRING" id="12930.A0A0Q3ME34"/>
<dbReference type="SMART" id="SM00563">
    <property type="entry name" value="PlsC"/>
    <property type="match status" value="1"/>
</dbReference>
<dbReference type="InterPro" id="IPR002123">
    <property type="entry name" value="Plipid/glycerol_acylTrfase"/>
</dbReference>
<evidence type="ECO:0000256" key="15">
    <source>
        <dbReference type="ARBA" id="ARBA00022837"/>
    </source>
</evidence>
<dbReference type="PROSITE" id="PS00024">
    <property type="entry name" value="HEMOPEXIN"/>
    <property type="match status" value="1"/>
</dbReference>
<feature type="binding site" evidence="24">
    <location>
        <position position="190"/>
    </location>
    <ligand>
        <name>Zn(2+)</name>
        <dbReference type="ChEBI" id="CHEBI:29105"/>
        <label>1</label>
    </ligand>
</feature>
<evidence type="ECO:0000256" key="31">
    <source>
        <dbReference type="SAM" id="SignalP"/>
    </source>
</evidence>
<dbReference type="InterPro" id="IPR013806">
    <property type="entry name" value="Kringle-like"/>
</dbReference>
<dbReference type="SUPFAM" id="SSF69593">
    <property type="entry name" value="Glycerol-3-phosphate (1)-acyltransferase"/>
    <property type="match status" value="1"/>
</dbReference>
<dbReference type="InterPro" id="IPR045252">
    <property type="entry name" value="LPCAT1-like"/>
</dbReference>
<feature type="binding site" evidence="24">
    <location>
        <position position="182"/>
    </location>
    <ligand>
        <name>Ca(2+)</name>
        <dbReference type="ChEBI" id="CHEBI:29108"/>
        <label>3</label>
    </ligand>
</feature>
<dbReference type="GO" id="GO:0006644">
    <property type="term" value="P:phospholipid metabolic process"/>
    <property type="evidence" value="ECO:0007669"/>
    <property type="project" value="UniProtKB-UniPathway"/>
</dbReference>
<dbReference type="SUPFAM" id="SSF55486">
    <property type="entry name" value="Metalloproteases ('zincins'), catalytic domain"/>
    <property type="match status" value="1"/>
</dbReference>
<dbReference type="Gene3D" id="2.110.10.10">
    <property type="entry name" value="Hemopexin-like domain"/>
    <property type="match status" value="1"/>
</dbReference>
<dbReference type="Pfam" id="PF00040">
    <property type="entry name" value="fn2"/>
    <property type="match status" value="2"/>
</dbReference>
<keyword evidence="30" id="KW-0472">Membrane</keyword>
<dbReference type="GO" id="GO:0031012">
    <property type="term" value="C:extracellular matrix"/>
    <property type="evidence" value="ECO:0007669"/>
    <property type="project" value="InterPro"/>
</dbReference>
<dbReference type="Gene3D" id="2.10.10.10">
    <property type="entry name" value="Fibronectin, type II, collagen-binding"/>
    <property type="match status" value="2"/>
</dbReference>
<feature type="domain" description="EF-hand" evidence="32">
    <location>
        <begin position="1220"/>
        <end position="1255"/>
    </location>
</feature>
<dbReference type="InterPro" id="IPR006026">
    <property type="entry name" value="Peptidase_Metallo"/>
</dbReference>
<dbReference type="InterPro" id="IPR036365">
    <property type="entry name" value="PGBD-like_sf"/>
</dbReference>
<feature type="binding site" evidence="24">
    <location>
        <position position="524"/>
    </location>
    <ligand>
        <name>Ca(2+)</name>
        <dbReference type="ChEBI" id="CHEBI:29108"/>
        <label>4</label>
    </ligand>
</feature>
<dbReference type="InterPro" id="IPR000585">
    <property type="entry name" value="Hemopexin-like_dom"/>
</dbReference>
<feature type="modified residue" description="Phosphotyrosine; by PKDCC" evidence="25">
    <location>
        <position position="555"/>
    </location>
</feature>
<dbReference type="GO" id="GO:0001666">
    <property type="term" value="P:response to hypoxia"/>
    <property type="evidence" value="ECO:0007669"/>
    <property type="project" value="TreeGrafter"/>
</dbReference>
<dbReference type="CDD" id="cd07991">
    <property type="entry name" value="LPLAT_LPCAT1-like"/>
    <property type="match status" value="1"/>
</dbReference>
<dbReference type="InterPro" id="IPR001818">
    <property type="entry name" value="Pept_M10_metallopeptidase"/>
</dbReference>
<dbReference type="SUPFAM" id="SSF50923">
    <property type="entry name" value="Hemopexin-like domain"/>
    <property type="match status" value="1"/>
</dbReference>
<dbReference type="SMART" id="SM00120">
    <property type="entry name" value="HX"/>
    <property type="match status" value="4"/>
</dbReference>
<feature type="transmembrane region" description="Helical" evidence="30">
    <location>
        <begin position="856"/>
        <end position="878"/>
    </location>
</feature>
<dbReference type="InterPro" id="IPR024079">
    <property type="entry name" value="MetalloPept_cat_dom_sf"/>
</dbReference>
<dbReference type="InterPro" id="IPR000562">
    <property type="entry name" value="FN_type2_dom"/>
</dbReference>
<comment type="pathway">
    <text evidence="3">Lipid metabolism; phospholipid metabolism.</text>
</comment>
<feature type="disulfide bond" evidence="27">
    <location>
        <begin position="288"/>
        <end position="314"/>
    </location>
</feature>
<evidence type="ECO:0000256" key="28">
    <source>
        <dbReference type="PROSITE-ProRule" id="PRU01011"/>
    </source>
</evidence>
<feature type="repeat" description="Hemopexin" evidence="28">
    <location>
        <begin position="617"/>
        <end position="666"/>
    </location>
</feature>
<comment type="cofactor">
    <cofactor evidence="24">
        <name>Ca(2+)</name>
        <dbReference type="ChEBI" id="CHEBI:29108"/>
    </cofactor>
    <text evidence="24">Can bind about 5 Ca(2+) ions per subunit.</text>
</comment>
<feature type="binding site" evidence="24">
    <location>
        <position position="187"/>
    </location>
    <ligand>
        <name>Ca(2+)</name>
        <dbReference type="ChEBI" id="CHEBI:29108"/>
        <label>3</label>
    </ligand>
</feature>
<feature type="domain" description="EF-hand" evidence="32">
    <location>
        <begin position="1263"/>
        <end position="1290"/>
    </location>
</feature>
<evidence type="ECO:0000256" key="24">
    <source>
        <dbReference type="PIRSR" id="PIRSR621190-2"/>
    </source>
</evidence>
<feature type="binding site" evidence="24">
    <location>
        <position position="208"/>
    </location>
    <ligand>
        <name>Ca(2+)</name>
        <dbReference type="ChEBI" id="CHEBI:29108"/>
        <label>1</label>
    </ligand>
</feature>
<keyword evidence="14 24" id="KW-0862">Zinc</keyword>
<dbReference type="CDD" id="cd00051">
    <property type="entry name" value="EFh"/>
    <property type="match status" value="2"/>
</dbReference>
<dbReference type="PROSITE" id="PS51642">
    <property type="entry name" value="HEMOPEXIN_2"/>
    <property type="match status" value="4"/>
</dbReference>
<keyword evidence="18" id="KW-0865">Zymogen</keyword>
<dbReference type="Gene3D" id="1.10.238.10">
    <property type="entry name" value="EF-hand"/>
    <property type="match status" value="1"/>
</dbReference>
<feature type="disulfide bond" evidence="27">
    <location>
        <begin position="346"/>
        <end position="372"/>
    </location>
</feature>
<evidence type="ECO:0000256" key="8">
    <source>
        <dbReference type="ARBA" id="ARBA00022530"/>
    </source>
</evidence>
<evidence type="ECO:0000256" key="13">
    <source>
        <dbReference type="ARBA" id="ARBA00022801"/>
    </source>
</evidence>
<dbReference type="PRINTS" id="PR00013">
    <property type="entry name" value="FNTYPEII"/>
</dbReference>
<evidence type="ECO:0000256" key="25">
    <source>
        <dbReference type="PIRSR" id="PIRSR621190-4"/>
    </source>
</evidence>
<dbReference type="FunFam" id="2.10.10.10:FF:000001">
    <property type="entry name" value="Fibronectin 1a isoform 1"/>
    <property type="match status" value="2"/>
</dbReference>
<keyword evidence="30" id="KW-0812">Transmembrane</keyword>
<keyword evidence="19 27" id="KW-1015">Disulfide bond</keyword>
<feature type="binding site" evidence="24">
    <location>
        <position position="206"/>
    </location>
    <ligand>
        <name>Ca(2+)</name>
        <dbReference type="ChEBI" id="CHEBI:29108"/>
        <label>1</label>
    </ligand>
</feature>
<evidence type="ECO:0000259" key="33">
    <source>
        <dbReference type="PROSITE" id="PS51092"/>
    </source>
</evidence>
<feature type="region of interest" description="Disordered" evidence="29">
    <location>
        <begin position="1313"/>
        <end position="1359"/>
    </location>
</feature>
<feature type="disulfide bond" evidence="27">
    <location>
        <begin position="302"/>
        <end position="329"/>
    </location>
</feature>
<dbReference type="Pfam" id="PF01553">
    <property type="entry name" value="Acyltransferase"/>
    <property type="match status" value="1"/>
</dbReference>
<feature type="binding site" evidence="24">
    <location>
        <position position="199"/>
    </location>
    <ligand>
        <name>Ca(2+)</name>
        <dbReference type="ChEBI" id="CHEBI:29108"/>
        <label>2</label>
    </ligand>
</feature>
<comment type="cofactor">
    <cofactor evidence="24">
        <name>Zn(2+)</name>
        <dbReference type="ChEBI" id="CHEBI:29105"/>
    </cofactor>
    <text evidence="24">Binds 2 Zn(2+) ions per subunit.</text>
</comment>
<dbReference type="InterPro" id="IPR033739">
    <property type="entry name" value="M10A_MMP"/>
</dbReference>